<dbReference type="OrthoDB" id="3023467at2759"/>
<reference evidence="2" key="1">
    <citation type="journal article" date="2021" name="Nat. Commun.">
        <title>Genetic determinants of endophytism in the Arabidopsis root mycobiome.</title>
        <authorList>
            <person name="Mesny F."/>
            <person name="Miyauchi S."/>
            <person name="Thiergart T."/>
            <person name="Pickel B."/>
            <person name="Atanasova L."/>
            <person name="Karlsson M."/>
            <person name="Huettel B."/>
            <person name="Barry K.W."/>
            <person name="Haridas S."/>
            <person name="Chen C."/>
            <person name="Bauer D."/>
            <person name="Andreopoulos W."/>
            <person name="Pangilinan J."/>
            <person name="LaButti K."/>
            <person name="Riley R."/>
            <person name="Lipzen A."/>
            <person name="Clum A."/>
            <person name="Drula E."/>
            <person name="Henrissat B."/>
            <person name="Kohler A."/>
            <person name="Grigoriev I.V."/>
            <person name="Martin F.M."/>
            <person name="Hacquard S."/>
        </authorList>
    </citation>
    <scope>NUCLEOTIDE SEQUENCE</scope>
    <source>
        <strain evidence="2">MPI-CAGE-AT-0016</strain>
    </source>
</reference>
<feature type="compositionally biased region" description="Low complexity" evidence="1">
    <location>
        <begin position="239"/>
        <end position="283"/>
    </location>
</feature>
<sequence length="324" mass="34465">MGIRAKVPGNLDRDEAQRVDGITFSPKCPLATIEDVQENAMRQLSVSSRAWPSILLPLFPLLVASQDLDSIPSPLICRDTLNGDPPFRHNDIPCLLRCYDPVSVPTGDLLPGMINATAIPYCQLDCVHHDATPEQSARAPDCNAGCETSNAMGPENMGWCMFWCVDGFSDIVHSTTCVPSLVYGDPTPTEIQPGFTVTRQMFTQPPEYVAWLETQTILSDQTIQTVAPQTSFTGNDQESTSSSGSSATSATSAVDVSTPSKTATSTSSIAPESTTTISSTEAEGQGQQGAVESDDDESQAILSVEAFAWPGLLTGVALVASMLL</sequence>
<accession>A0A8K0X211</accession>
<dbReference type="EMBL" id="JAGPXD010000004">
    <property type="protein sequence ID" value="KAH7358776.1"/>
    <property type="molecule type" value="Genomic_DNA"/>
</dbReference>
<organism evidence="2 3">
    <name type="scientific">Plectosphaerella cucumerina</name>
    <dbReference type="NCBI Taxonomy" id="40658"/>
    <lineage>
        <taxon>Eukaryota</taxon>
        <taxon>Fungi</taxon>
        <taxon>Dikarya</taxon>
        <taxon>Ascomycota</taxon>
        <taxon>Pezizomycotina</taxon>
        <taxon>Sordariomycetes</taxon>
        <taxon>Hypocreomycetidae</taxon>
        <taxon>Glomerellales</taxon>
        <taxon>Plectosphaerellaceae</taxon>
        <taxon>Plectosphaerella</taxon>
    </lineage>
</organism>
<gene>
    <name evidence="2" type="ORF">B0T11DRAFT_319783</name>
</gene>
<protein>
    <submittedName>
        <fullName evidence="2">Uncharacterized protein</fullName>
    </submittedName>
</protein>
<proteinExistence type="predicted"/>
<dbReference type="Proteomes" id="UP000813385">
    <property type="component" value="Unassembled WGS sequence"/>
</dbReference>
<evidence type="ECO:0000256" key="1">
    <source>
        <dbReference type="SAM" id="MobiDB-lite"/>
    </source>
</evidence>
<evidence type="ECO:0000313" key="2">
    <source>
        <dbReference type="EMBL" id="KAH7358776.1"/>
    </source>
</evidence>
<feature type="region of interest" description="Disordered" evidence="1">
    <location>
        <begin position="231"/>
        <end position="297"/>
    </location>
</feature>
<dbReference type="AlphaFoldDB" id="A0A8K0X211"/>
<name>A0A8K0X211_9PEZI</name>
<keyword evidence="3" id="KW-1185">Reference proteome</keyword>
<comment type="caution">
    <text evidence="2">The sequence shown here is derived from an EMBL/GenBank/DDBJ whole genome shotgun (WGS) entry which is preliminary data.</text>
</comment>
<evidence type="ECO:0000313" key="3">
    <source>
        <dbReference type="Proteomes" id="UP000813385"/>
    </source>
</evidence>